<dbReference type="InterPro" id="IPR055459">
    <property type="entry name" value="OST48_MD"/>
</dbReference>
<accession>A0A1G4JFF2</accession>
<dbReference type="InterPro" id="IPR005013">
    <property type="entry name" value="DDOST_48_kDa_subunit"/>
</dbReference>
<dbReference type="InterPro" id="IPR055457">
    <property type="entry name" value="OST48_N"/>
</dbReference>
<dbReference type="EMBL" id="LT598455">
    <property type="protein sequence ID" value="SCU88998.1"/>
    <property type="molecule type" value="Genomic_DNA"/>
</dbReference>
<comment type="pathway">
    <text evidence="2 8">Protein modification; protein glycosylation.</text>
</comment>
<feature type="chain" id="PRO_5009028904" description="Dolichyl-diphosphooligosaccharide--protein glycosyltransferase subunit WBP1" evidence="8">
    <location>
        <begin position="25"/>
        <end position="435"/>
    </location>
</feature>
<evidence type="ECO:0000259" key="10">
    <source>
        <dbReference type="Pfam" id="PF23358"/>
    </source>
</evidence>
<gene>
    <name evidence="11" type="ORF">LADA_0E13146G</name>
</gene>
<comment type="subunit">
    <text evidence="8">Component of the oligosaccharyltransferase (OST) complex.</text>
</comment>
<dbReference type="GO" id="GO:0008250">
    <property type="term" value="C:oligosaccharyltransferase complex"/>
    <property type="evidence" value="ECO:0007669"/>
    <property type="project" value="EnsemblFungi"/>
</dbReference>
<evidence type="ECO:0000256" key="5">
    <source>
        <dbReference type="ARBA" id="ARBA00022824"/>
    </source>
</evidence>
<feature type="domain" description="OST48 N-terminal" evidence="9">
    <location>
        <begin position="31"/>
        <end position="263"/>
    </location>
</feature>
<sequence length="435" mass="49253">MEFRLSYVLKLLFAWIQVIAIAQAKSSSGSKTLIVYDQRVTALEEYSVVFNSLKDRSFDIHYTAIGNDSTPIELFDGESRDYDKLIIFPTRSRHFNRQLPANKLLAFLNNGGDVLAMTSPDGVADNVRVFLNQLGIYPSPKNFVLKDYMHATDDDNSLLLSSSSILNEHVVTKGNYELKYKGSAALLDNSELIIPVLQAPRTSFTEDSQKANEKWTVGTQGYAAVSFQSLYNSRVSWVGSDSFFSDRSSSPNSQFVDELMKWTFSEKSVLKSVGGSHVHLSGLDYADVPYKINDQVVYKIGLSEWNGEFWVPFMADDVQLELRMIDPYYRITLVPNTSTDCVQYYSSGEINLPDHHGIFTFSVNYMRSGLSFVSERDVKAIRHLANDEYPRSWEITNSWVYLTAIYSVIGAWSIFVVLFLGIQGRKDVTVEKKNN</sequence>
<keyword evidence="7 8" id="KW-0472">Membrane</keyword>
<protein>
    <recommendedName>
        <fullName evidence="8">Dolichyl-diphosphooligosaccharide--protein glycosyltransferase subunit WBP1</fullName>
        <shortName evidence="8">Oligosaccharyl transferase subunit WBP1</shortName>
    </recommendedName>
</protein>
<dbReference type="PANTHER" id="PTHR10830">
    <property type="entry name" value="DOLICHYL-DIPHOSPHOOLIGOSACCHARIDE--PROTEIN GLYCOSYLTRANSFERASE 48 KDA SUBUNIT"/>
    <property type="match status" value="1"/>
</dbReference>
<name>A0A1G4JFF2_9SACH</name>
<dbReference type="AlphaFoldDB" id="A0A1G4JFF2"/>
<dbReference type="STRING" id="1266660.A0A1G4JFF2"/>
<evidence type="ECO:0000313" key="12">
    <source>
        <dbReference type="Proteomes" id="UP000190274"/>
    </source>
</evidence>
<feature type="signal peptide" evidence="8">
    <location>
        <begin position="1"/>
        <end position="24"/>
    </location>
</feature>
<proteinExistence type="inferred from homology"/>
<keyword evidence="4 8" id="KW-0812">Transmembrane</keyword>
<dbReference type="GO" id="GO:0018279">
    <property type="term" value="P:protein N-linked glycosylation via asparagine"/>
    <property type="evidence" value="ECO:0007669"/>
    <property type="project" value="UniProtKB-UniRule"/>
</dbReference>
<keyword evidence="8" id="KW-0732">Signal</keyword>
<dbReference type="PANTHER" id="PTHR10830:SF0">
    <property type="entry name" value="DOLICHYL-DIPHOSPHOOLIGOSACCHARIDE--PROTEIN GLYCOSYLTRANSFERASE 48 KDA SUBUNIT"/>
    <property type="match status" value="1"/>
</dbReference>
<dbReference type="Pfam" id="PF23358">
    <property type="entry name" value="OST48_MD"/>
    <property type="match status" value="1"/>
</dbReference>
<dbReference type="OrthoDB" id="29105at2759"/>
<organism evidence="11 12">
    <name type="scientific">Lachancea dasiensis</name>
    <dbReference type="NCBI Taxonomy" id="1072105"/>
    <lineage>
        <taxon>Eukaryota</taxon>
        <taxon>Fungi</taxon>
        <taxon>Dikarya</taxon>
        <taxon>Ascomycota</taxon>
        <taxon>Saccharomycotina</taxon>
        <taxon>Saccharomycetes</taxon>
        <taxon>Saccharomycetales</taxon>
        <taxon>Saccharomycetaceae</taxon>
        <taxon>Lachancea</taxon>
    </lineage>
</organism>
<evidence type="ECO:0000259" key="9">
    <source>
        <dbReference type="Pfam" id="PF03345"/>
    </source>
</evidence>
<reference evidence="12" key="1">
    <citation type="submission" date="2016-03" db="EMBL/GenBank/DDBJ databases">
        <authorList>
            <person name="Devillers H."/>
        </authorList>
    </citation>
    <scope>NUCLEOTIDE SEQUENCE [LARGE SCALE GENOMIC DNA]</scope>
</reference>
<evidence type="ECO:0000256" key="4">
    <source>
        <dbReference type="ARBA" id="ARBA00022692"/>
    </source>
</evidence>
<evidence type="ECO:0000256" key="7">
    <source>
        <dbReference type="ARBA" id="ARBA00023136"/>
    </source>
</evidence>
<feature type="domain" description="OST48 middle" evidence="10">
    <location>
        <begin position="287"/>
        <end position="420"/>
    </location>
</feature>
<keyword evidence="6 8" id="KW-1133">Transmembrane helix</keyword>
<keyword evidence="12" id="KW-1185">Reference proteome</keyword>
<evidence type="ECO:0000313" key="11">
    <source>
        <dbReference type="EMBL" id="SCU88998.1"/>
    </source>
</evidence>
<dbReference type="GO" id="GO:0005635">
    <property type="term" value="C:nuclear envelope"/>
    <property type="evidence" value="ECO:0007669"/>
    <property type="project" value="EnsemblFungi"/>
</dbReference>
<keyword evidence="5 8" id="KW-0256">Endoplasmic reticulum</keyword>
<comment type="similarity">
    <text evidence="3 8">Belongs to the DDOST 48 kDa subunit family.</text>
</comment>
<dbReference type="Proteomes" id="UP000190274">
    <property type="component" value="Chromosome E"/>
</dbReference>
<comment type="function">
    <text evidence="8">Subunit of the oligosaccharyl transferase (OST) complex that catalyzes the initial transfer of a defined glycan (Glc(3)Man(9)GlcNAc(2) in eukaryotes) from the lipid carrier dolichol-pyrophosphate to an asparagine residue within an Asn-X-Ser/Thr consensus motif in nascent polypeptide chains, the first step in protein N-glycosylation. N-glycosylation occurs cotranslationally and the complex associates with the Sec61 complex at the channel-forming translocon complex that mediates protein translocation across the endoplasmic reticulum (ER).</text>
</comment>
<evidence type="ECO:0000256" key="8">
    <source>
        <dbReference type="RuleBase" id="RU361142"/>
    </source>
</evidence>
<dbReference type="UniPathway" id="UPA00378"/>
<evidence type="ECO:0000256" key="1">
    <source>
        <dbReference type="ARBA" id="ARBA00004479"/>
    </source>
</evidence>
<dbReference type="GO" id="GO:0004576">
    <property type="term" value="F:oligosaccharyl transferase activity"/>
    <property type="evidence" value="ECO:0007669"/>
    <property type="project" value="EnsemblFungi"/>
</dbReference>
<evidence type="ECO:0000256" key="6">
    <source>
        <dbReference type="ARBA" id="ARBA00022989"/>
    </source>
</evidence>
<feature type="transmembrane region" description="Helical" evidence="8">
    <location>
        <begin position="399"/>
        <end position="422"/>
    </location>
</feature>
<evidence type="ECO:0000256" key="2">
    <source>
        <dbReference type="ARBA" id="ARBA00004922"/>
    </source>
</evidence>
<comment type="subcellular location">
    <subcellularLocation>
        <location evidence="8">Endoplasmic reticulum membrane</location>
        <topology evidence="8">Single-pass type I membrane protein</topology>
    </subcellularLocation>
    <subcellularLocation>
        <location evidence="1">Membrane</location>
        <topology evidence="1">Single-pass type I membrane protein</topology>
    </subcellularLocation>
</comment>
<dbReference type="Pfam" id="PF03345">
    <property type="entry name" value="OST48_N"/>
    <property type="match status" value="1"/>
</dbReference>
<evidence type="ECO:0000256" key="3">
    <source>
        <dbReference type="ARBA" id="ARBA00008743"/>
    </source>
</evidence>